<keyword evidence="2" id="KW-0539">Nucleus</keyword>
<dbReference type="AlphaFoldDB" id="A0A0D3JTS0"/>
<reference evidence="5" key="1">
    <citation type="journal article" date="2013" name="Nature">
        <title>Pan genome of the phytoplankton Emiliania underpins its global distribution.</title>
        <authorList>
            <person name="Read B.A."/>
            <person name="Kegel J."/>
            <person name="Klute M.J."/>
            <person name="Kuo A."/>
            <person name="Lefebvre S.C."/>
            <person name="Maumus F."/>
            <person name="Mayer C."/>
            <person name="Miller J."/>
            <person name="Monier A."/>
            <person name="Salamov A."/>
            <person name="Young J."/>
            <person name="Aguilar M."/>
            <person name="Claverie J.M."/>
            <person name="Frickenhaus S."/>
            <person name="Gonzalez K."/>
            <person name="Herman E.K."/>
            <person name="Lin Y.C."/>
            <person name="Napier J."/>
            <person name="Ogata H."/>
            <person name="Sarno A.F."/>
            <person name="Shmutz J."/>
            <person name="Schroeder D."/>
            <person name="de Vargas C."/>
            <person name="Verret F."/>
            <person name="von Dassow P."/>
            <person name="Valentin K."/>
            <person name="Van de Peer Y."/>
            <person name="Wheeler G."/>
            <person name="Dacks J.B."/>
            <person name="Delwiche C.F."/>
            <person name="Dyhrman S.T."/>
            <person name="Glockner G."/>
            <person name="John U."/>
            <person name="Richards T."/>
            <person name="Worden A.Z."/>
            <person name="Zhang X."/>
            <person name="Grigoriev I.V."/>
            <person name="Allen A.E."/>
            <person name="Bidle K."/>
            <person name="Borodovsky M."/>
            <person name="Bowler C."/>
            <person name="Brownlee C."/>
            <person name="Cock J.M."/>
            <person name="Elias M."/>
            <person name="Gladyshev V.N."/>
            <person name="Groth M."/>
            <person name="Guda C."/>
            <person name="Hadaegh A."/>
            <person name="Iglesias-Rodriguez M.D."/>
            <person name="Jenkins J."/>
            <person name="Jones B.M."/>
            <person name="Lawson T."/>
            <person name="Leese F."/>
            <person name="Lindquist E."/>
            <person name="Lobanov A."/>
            <person name="Lomsadze A."/>
            <person name="Malik S.B."/>
            <person name="Marsh M.E."/>
            <person name="Mackinder L."/>
            <person name="Mock T."/>
            <person name="Mueller-Roeber B."/>
            <person name="Pagarete A."/>
            <person name="Parker M."/>
            <person name="Probert I."/>
            <person name="Quesneville H."/>
            <person name="Raines C."/>
            <person name="Rensing S.A."/>
            <person name="Riano-Pachon D.M."/>
            <person name="Richier S."/>
            <person name="Rokitta S."/>
            <person name="Shiraiwa Y."/>
            <person name="Soanes D.M."/>
            <person name="van der Giezen M."/>
            <person name="Wahlund T.M."/>
            <person name="Williams B."/>
            <person name="Wilson W."/>
            <person name="Wolfe G."/>
            <person name="Wurch L.L."/>
        </authorList>
    </citation>
    <scope>NUCLEOTIDE SEQUENCE</scope>
</reference>
<dbReference type="InterPro" id="IPR002075">
    <property type="entry name" value="NTF2_dom"/>
</dbReference>
<evidence type="ECO:0000259" key="3">
    <source>
        <dbReference type="PROSITE" id="PS50177"/>
    </source>
</evidence>
<evidence type="ECO:0000256" key="1">
    <source>
        <dbReference type="ARBA" id="ARBA00022490"/>
    </source>
</evidence>
<keyword evidence="2" id="KW-0653">Protein transport</keyword>
<keyword evidence="2" id="KW-0813">Transport</keyword>
<evidence type="ECO:0000256" key="2">
    <source>
        <dbReference type="RuleBase" id="RU369002"/>
    </source>
</evidence>
<dbReference type="EnsemblProtists" id="EOD26905">
    <property type="protein sequence ID" value="EOD26905"/>
    <property type="gene ID" value="EMIHUDRAFT_430104"/>
</dbReference>
<dbReference type="InterPro" id="IPR032710">
    <property type="entry name" value="NTF2-like_dom_sf"/>
</dbReference>
<keyword evidence="5" id="KW-1185">Reference proteome</keyword>
<dbReference type="GO" id="GO:0005635">
    <property type="term" value="C:nuclear envelope"/>
    <property type="evidence" value="ECO:0007669"/>
    <property type="project" value="UniProtKB-ARBA"/>
</dbReference>
<dbReference type="PROSITE" id="PS50177">
    <property type="entry name" value="NTF2_DOMAIN"/>
    <property type="match status" value="1"/>
</dbReference>
<dbReference type="GeneID" id="17272450"/>
<feature type="domain" description="NTF2" evidence="3">
    <location>
        <begin position="11"/>
        <end position="124"/>
    </location>
</feature>
<dbReference type="GO" id="GO:0006606">
    <property type="term" value="P:protein import into nucleus"/>
    <property type="evidence" value="ECO:0007669"/>
    <property type="project" value="UniProtKB-ARBA"/>
</dbReference>
<dbReference type="CDD" id="cd00780">
    <property type="entry name" value="NTF2"/>
    <property type="match status" value="1"/>
</dbReference>
<dbReference type="InterPro" id="IPR045875">
    <property type="entry name" value="NTF2"/>
</dbReference>
<protein>
    <recommendedName>
        <fullName evidence="2">Nuclear transport factor 2</fullName>
        <shortName evidence="2">NTF-2</shortName>
    </recommendedName>
</protein>
<sequence>MAAANANFLEISKAFCQHYYNVFDTDRAKLQTLYQDGSMLTFEDAQFMGMQAIMTKLTTLQFATVQHQVTTCDAQPTPGGGILCFITGKLVVDGGANPLMFGQTFHLMPTPQGSWYIHNDLFRLNYT</sequence>
<keyword evidence="1 2" id="KW-0963">Cytoplasm</keyword>
<dbReference type="Gene3D" id="3.10.450.50">
    <property type="match status" value="1"/>
</dbReference>
<dbReference type="RefSeq" id="XP_005779334.1">
    <property type="nucleotide sequence ID" value="XM_005779277.1"/>
</dbReference>
<dbReference type="GO" id="GO:0051028">
    <property type="term" value="P:mRNA transport"/>
    <property type="evidence" value="ECO:0007669"/>
    <property type="project" value="UniProtKB-UniRule"/>
</dbReference>
<comment type="subcellular location">
    <subcellularLocation>
        <location evidence="2">Cytoplasm</location>
    </subcellularLocation>
    <subcellularLocation>
        <location evidence="2">Nucleus</location>
    </subcellularLocation>
</comment>
<dbReference type="Pfam" id="PF02136">
    <property type="entry name" value="NTF2"/>
    <property type="match status" value="1"/>
</dbReference>
<dbReference type="EnsemblProtists" id="EOD20953">
    <property type="protein sequence ID" value="EOD20953"/>
    <property type="gene ID" value="EMIHUDRAFT_415819"/>
</dbReference>
<dbReference type="InterPro" id="IPR018222">
    <property type="entry name" value="Nuclear_transport_factor_2_euk"/>
</dbReference>
<dbReference type="KEGG" id="ehx:EMIHUDRAFT_430104"/>
<dbReference type="SUPFAM" id="SSF54427">
    <property type="entry name" value="NTF2-like"/>
    <property type="match status" value="1"/>
</dbReference>
<dbReference type="KEGG" id="ehx:EMIHUDRAFT_415819"/>
<dbReference type="PANTHER" id="PTHR12612">
    <property type="entry name" value="NUCLEAR TRANSPORT FACTOR 2"/>
    <property type="match status" value="1"/>
</dbReference>
<dbReference type="HOGENOM" id="CLU_131642_0_0_1"/>
<comment type="function">
    <text evidence="2">Has a role in nuclear-cytoplasmic transport of proteins and mRNAs.</text>
</comment>
<dbReference type="PaxDb" id="2903-EOD20953"/>
<dbReference type="STRING" id="2903.R1CDZ9"/>
<organism evidence="4 5">
    <name type="scientific">Emiliania huxleyi (strain CCMP1516)</name>
    <dbReference type="NCBI Taxonomy" id="280463"/>
    <lineage>
        <taxon>Eukaryota</taxon>
        <taxon>Haptista</taxon>
        <taxon>Haptophyta</taxon>
        <taxon>Prymnesiophyceae</taxon>
        <taxon>Isochrysidales</taxon>
        <taxon>Noelaerhabdaceae</taxon>
        <taxon>Emiliania</taxon>
    </lineage>
</organism>
<evidence type="ECO:0000313" key="5">
    <source>
        <dbReference type="Proteomes" id="UP000013827"/>
    </source>
</evidence>
<dbReference type="FunFam" id="3.10.450.50:FF:000005">
    <property type="entry name" value="Nuclear transport factor 2"/>
    <property type="match status" value="1"/>
</dbReference>
<dbReference type="Proteomes" id="UP000013827">
    <property type="component" value="Unassembled WGS sequence"/>
</dbReference>
<reference evidence="4" key="2">
    <citation type="submission" date="2024-10" db="UniProtKB">
        <authorList>
            <consortium name="EnsemblProtists"/>
        </authorList>
    </citation>
    <scope>IDENTIFICATION</scope>
</reference>
<proteinExistence type="predicted"/>
<dbReference type="eggNOG" id="KOG2104">
    <property type="taxonomic scope" value="Eukaryota"/>
</dbReference>
<dbReference type="OMA" id="QFVEYYY"/>
<dbReference type="GO" id="GO:0005737">
    <property type="term" value="C:cytoplasm"/>
    <property type="evidence" value="ECO:0007669"/>
    <property type="project" value="UniProtKB-SubCell"/>
</dbReference>
<name>A0A0D3JTS0_EMIH1</name>
<evidence type="ECO:0000313" key="4">
    <source>
        <dbReference type="EnsemblProtists" id="EOD26905"/>
    </source>
</evidence>
<dbReference type="GeneID" id="17266500"/>
<accession>A0A0D3JTS0</accession>
<dbReference type="RefSeq" id="XP_005773382.1">
    <property type="nucleotide sequence ID" value="XM_005773325.1"/>
</dbReference>